<sequence length="263" mass="30177">MVADFVSADYGWLQSPDRKEHAHVLFKAGKAWDGYFTNDDIVAQTKRAMDILSRHYPHEDHVFIFDNAKTHLKRANDALSARKMPKFPSESWGVMVVAKDSTGKLVRDVNGNTVKEKIRMADTQLPNGIPQPLYFPEGHKRAGWFKGMAQILIERGYTGASRLPAECKDFRCPSDRTDCCCRQLMYGQSDFANIESIIETTCRSHGFEVIFLPKFHCKLNFIEQCWGYSKQIYRMKPRPSSEEMLERSVVKSLEAVPLETMQQ</sequence>
<dbReference type="PANTHER" id="PTHR35871">
    <property type="entry name" value="EXPRESSED PROTEIN"/>
    <property type="match status" value="1"/>
</dbReference>
<dbReference type="HOGENOM" id="CLU_005726_0_0_1"/>
<dbReference type="InterPro" id="IPR036397">
    <property type="entry name" value="RNaseH_sf"/>
</dbReference>
<dbReference type="STRING" id="870435.A0A0C3NGW9"/>
<dbReference type="AlphaFoldDB" id="A0A0C3NGW9"/>
<organism evidence="1 2">
    <name type="scientific">Pisolithus tinctorius Marx 270</name>
    <dbReference type="NCBI Taxonomy" id="870435"/>
    <lineage>
        <taxon>Eukaryota</taxon>
        <taxon>Fungi</taxon>
        <taxon>Dikarya</taxon>
        <taxon>Basidiomycota</taxon>
        <taxon>Agaricomycotina</taxon>
        <taxon>Agaricomycetes</taxon>
        <taxon>Agaricomycetidae</taxon>
        <taxon>Boletales</taxon>
        <taxon>Sclerodermatineae</taxon>
        <taxon>Pisolithaceae</taxon>
        <taxon>Pisolithus</taxon>
    </lineage>
</organism>
<reference evidence="2" key="2">
    <citation type="submission" date="2015-01" db="EMBL/GenBank/DDBJ databases">
        <title>Evolutionary Origins and Diversification of the Mycorrhizal Mutualists.</title>
        <authorList>
            <consortium name="DOE Joint Genome Institute"/>
            <consortium name="Mycorrhizal Genomics Consortium"/>
            <person name="Kohler A."/>
            <person name="Kuo A."/>
            <person name="Nagy L.G."/>
            <person name="Floudas D."/>
            <person name="Copeland A."/>
            <person name="Barry K.W."/>
            <person name="Cichocki N."/>
            <person name="Veneault-Fourrey C."/>
            <person name="LaButti K."/>
            <person name="Lindquist E.A."/>
            <person name="Lipzen A."/>
            <person name="Lundell T."/>
            <person name="Morin E."/>
            <person name="Murat C."/>
            <person name="Riley R."/>
            <person name="Ohm R."/>
            <person name="Sun H."/>
            <person name="Tunlid A."/>
            <person name="Henrissat B."/>
            <person name="Grigoriev I.V."/>
            <person name="Hibbett D.S."/>
            <person name="Martin F."/>
        </authorList>
    </citation>
    <scope>NUCLEOTIDE SEQUENCE [LARGE SCALE GENOMIC DNA]</scope>
    <source>
        <strain evidence="2">Marx 270</strain>
    </source>
</reference>
<gene>
    <name evidence="1" type="ORF">M404DRAFT_29674</name>
</gene>
<name>A0A0C3NGW9_PISTI</name>
<protein>
    <submittedName>
        <fullName evidence="1">Uncharacterized protein</fullName>
    </submittedName>
</protein>
<dbReference type="Gene3D" id="3.30.420.10">
    <property type="entry name" value="Ribonuclease H-like superfamily/Ribonuclease H"/>
    <property type="match status" value="1"/>
</dbReference>
<dbReference type="Proteomes" id="UP000054217">
    <property type="component" value="Unassembled WGS sequence"/>
</dbReference>
<dbReference type="GO" id="GO:0003676">
    <property type="term" value="F:nucleic acid binding"/>
    <property type="evidence" value="ECO:0007669"/>
    <property type="project" value="InterPro"/>
</dbReference>
<proteinExistence type="predicted"/>
<dbReference type="EMBL" id="KN831997">
    <property type="protein sequence ID" value="KIO00295.1"/>
    <property type="molecule type" value="Genomic_DNA"/>
</dbReference>
<evidence type="ECO:0000313" key="1">
    <source>
        <dbReference type="EMBL" id="KIO00295.1"/>
    </source>
</evidence>
<reference evidence="1 2" key="1">
    <citation type="submission" date="2014-04" db="EMBL/GenBank/DDBJ databases">
        <authorList>
            <consortium name="DOE Joint Genome Institute"/>
            <person name="Kuo A."/>
            <person name="Kohler A."/>
            <person name="Costa M.D."/>
            <person name="Nagy L.G."/>
            <person name="Floudas D."/>
            <person name="Copeland A."/>
            <person name="Barry K.W."/>
            <person name="Cichocki N."/>
            <person name="Veneault-Fourrey C."/>
            <person name="LaButti K."/>
            <person name="Lindquist E.A."/>
            <person name="Lipzen A."/>
            <person name="Lundell T."/>
            <person name="Morin E."/>
            <person name="Murat C."/>
            <person name="Sun H."/>
            <person name="Tunlid A."/>
            <person name="Henrissat B."/>
            <person name="Grigoriev I.V."/>
            <person name="Hibbett D.S."/>
            <person name="Martin F."/>
            <person name="Nordberg H.P."/>
            <person name="Cantor M.N."/>
            <person name="Hua S.X."/>
        </authorList>
    </citation>
    <scope>NUCLEOTIDE SEQUENCE [LARGE SCALE GENOMIC DNA]</scope>
    <source>
        <strain evidence="1 2">Marx 270</strain>
    </source>
</reference>
<accession>A0A0C3NGW9</accession>
<evidence type="ECO:0000313" key="2">
    <source>
        <dbReference type="Proteomes" id="UP000054217"/>
    </source>
</evidence>
<dbReference type="InParanoid" id="A0A0C3NGW9"/>
<keyword evidence="2" id="KW-1185">Reference proteome</keyword>
<dbReference type="OrthoDB" id="10039611at2759"/>
<dbReference type="PANTHER" id="PTHR35871:SF1">
    <property type="entry name" value="CXC1-LIKE CYSTEINE CLUSTER ASSOCIATED WITH KDZ TRANSPOSASES DOMAIN-CONTAINING PROTEIN"/>
    <property type="match status" value="1"/>
</dbReference>